<dbReference type="Proteomes" id="UP001152888">
    <property type="component" value="Unassembled WGS sequence"/>
</dbReference>
<comment type="caution">
    <text evidence="1">The sequence shown here is derived from an EMBL/GenBank/DDBJ whole genome shotgun (WGS) entry which is preliminary data.</text>
</comment>
<keyword evidence="2" id="KW-1185">Reference proteome</keyword>
<proteinExistence type="predicted"/>
<sequence length="36" mass="4229">MRTLTRCCFSSKTENPWENFIPNSTGHLKRKARKCS</sequence>
<name>A0A9P0P4R9_ACAOB</name>
<reference evidence="1" key="1">
    <citation type="submission" date="2022-03" db="EMBL/GenBank/DDBJ databases">
        <authorList>
            <person name="Sayadi A."/>
        </authorList>
    </citation>
    <scope>NUCLEOTIDE SEQUENCE</scope>
</reference>
<dbReference type="EMBL" id="CAKOFQ010006756">
    <property type="protein sequence ID" value="CAH1968740.1"/>
    <property type="molecule type" value="Genomic_DNA"/>
</dbReference>
<protein>
    <submittedName>
        <fullName evidence="1">Uncharacterized protein</fullName>
    </submittedName>
</protein>
<gene>
    <name evidence="1" type="ORF">ACAOBT_LOCUS8034</name>
</gene>
<evidence type="ECO:0000313" key="1">
    <source>
        <dbReference type="EMBL" id="CAH1968740.1"/>
    </source>
</evidence>
<organism evidence="1 2">
    <name type="scientific">Acanthoscelides obtectus</name>
    <name type="common">Bean weevil</name>
    <name type="synonym">Bruchus obtectus</name>
    <dbReference type="NCBI Taxonomy" id="200917"/>
    <lineage>
        <taxon>Eukaryota</taxon>
        <taxon>Metazoa</taxon>
        <taxon>Ecdysozoa</taxon>
        <taxon>Arthropoda</taxon>
        <taxon>Hexapoda</taxon>
        <taxon>Insecta</taxon>
        <taxon>Pterygota</taxon>
        <taxon>Neoptera</taxon>
        <taxon>Endopterygota</taxon>
        <taxon>Coleoptera</taxon>
        <taxon>Polyphaga</taxon>
        <taxon>Cucujiformia</taxon>
        <taxon>Chrysomeloidea</taxon>
        <taxon>Chrysomelidae</taxon>
        <taxon>Bruchinae</taxon>
        <taxon>Bruchini</taxon>
        <taxon>Acanthoscelides</taxon>
    </lineage>
</organism>
<accession>A0A9P0P4R9</accession>
<dbReference type="AlphaFoldDB" id="A0A9P0P4R9"/>
<evidence type="ECO:0000313" key="2">
    <source>
        <dbReference type="Proteomes" id="UP001152888"/>
    </source>
</evidence>